<proteinExistence type="predicted"/>
<evidence type="ECO:0000313" key="1">
    <source>
        <dbReference type="EMBL" id="TKI55431.1"/>
    </source>
</evidence>
<dbReference type="AlphaFoldDB" id="A0A4U2Y834"/>
<dbReference type="Proteomes" id="UP000307841">
    <property type="component" value="Unassembled WGS sequence"/>
</dbReference>
<dbReference type="OrthoDB" id="9790935at2"/>
<dbReference type="EMBL" id="SZNK01000001">
    <property type="protein sequence ID" value="TKI55431.1"/>
    <property type="molecule type" value="Genomic_DNA"/>
</dbReference>
<evidence type="ECO:0008006" key="3">
    <source>
        <dbReference type="Google" id="ProtNLM"/>
    </source>
</evidence>
<accession>A0A4U2Y834</accession>
<comment type="caution">
    <text evidence="1">The sequence shown here is derived from an EMBL/GenBank/DDBJ whole genome shotgun (WGS) entry which is preliminary data.</text>
</comment>
<keyword evidence="2" id="KW-1185">Reference proteome</keyword>
<reference evidence="1 2" key="1">
    <citation type="submission" date="2019-04" db="EMBL/GenBank/DDBJ databases">
        <title>Whole genome sequencing of Brevibacillus sp. TGS2-1.</title>
        <authorList>
            <person name="Choi A."/>
        </authorList>
    </citation>
    <scope>NUCLEOTIDE SEQUENCE [LARGE SCALE GENOMIC DNA]</scope>
    <source>
        <strain evidence="1 2">TGS2-1</strain>
    </source>
</reference>
<gene>
    <name evidence="1" type="ORF">E8L90_08215</name>
</gene>
<sequence>MSKRKAIGHVCGKIAQVMYSCLKNNAMYDPYVHAKQLGVSWGETEVNVIKLPDNIDELENDASEMAEEIDS</sequence>
<organism evidence="1 2">
    <name type="scientific">Brevibacillus antibioticus</name>
    <dbReference type="NCBI Taxonomy" id="2570228"/>
    <lineage>
        <taxon>Bacteria</taxon>
        <taxon>Bacillati</taxon>
        <taxon>Bacillota</taxon>
        <taxon>Bacilli</taxon>
        <taxon>Bacillales</taxon>
        <taxon>Paenibacillaceae</taxon>
        <taxon>Brevibacillus</taxon>
    </lineage>
</organism>
<evidence type="ECO:0000313" key="2">
    <source>
        <dbReference type="Proteomes" id="UP000307841"/>
    </source>
</evidence>
<protein>
    <recommendedName>
        <fullName evidence="3">IS110 family transposase</fullName>
    </recommendedName>
</protein>
<name>A0A4U2Y834_9BACL</name>
<dbReference type="RefSeq" id="WP_137028842.1">
    <property type="nucleotide sequence ID" value="NZ_SZNK01000001.1"/>
</dbReference>